<evidence type="ECO:0000259" key="2">
    <source>
        <dbReference type="Pfam" id="PF18885"/>
    </source>
</evidence>
<dbReference type="InParanoid" id="A0A2H3D837"/>
<dbReference type="Pfam" id="PF18885">
    <property type="entry name" value="DUF5648"/>
    <property type="match status" value="1"/>
</dbReference>
<dbReference type="Proteomes" id="UP000217790">
    <property type="component" value="Unassembled WGS sequence"/>
</dbReference>
<gene>
    <name evidence="3" type="ORF">ARMGADRAFT_1032998</name>
</gene>
<dbReference type="AlphaFoldDB" id="A0A2H3D837"/>
<evidence type="ECO:0000313" key="4">
    <source>
        <dbReference type="Proteomes" id="UP000217790"/>
    </source>
</evidence>
<name>A0A2H3D837_ARMGA</name>
<proteinExistence type="predicted"/>
<keyword evidence="4" id="KW-1185">Reference proteome</keyword>
<keyword evidence="1" id="KW-0732">Signal</keyword>
<dbReference type="InterPro" id="IPR043708">
    <property type="entry name" value="DUF5648"/>
</dbReference>
<dbReference type="EMBL" id="KZ293667">
    <property type="protein sequence ID" value="PBK89934.1"/>
    <property type="molecule type" value="Genomic_DNA"/>
</dbReference>
<sequence>MKGLLVSCIAVFLSLGLVSAAENATTCPKDQAVSLLRAYAGKPYWHHFYTDTAEMNGVVTTPGPYTEELSPAPGTVPFYRTYNPILISHFLTTDLNERDHAINMLGYEDGGISGYIYPSDFGCSVPLYRLHYGNLEYDYFYTSDAGERDSAVKDLGFNYELIVGYILPL</sequence>
<evidence type="ECO:0000256" key="1">
    <source>
        <dbReference type="SAM" id="SignalP"/>
    </source>
</evidence>
<reference evidence="4" key="1">
    <citation type="journal article" date="2017" name="Nat. Ecol. Evol.">
        <title>Genome expansion and lineage-specific genetic innovations in the forest pathogenic fungi Armillaria.</title>
        <authorList>
            <person name="Sipos G."/>
            <person name="Prasanna A.N."/>
            <person name="Walter M.C."/>
            <person name="O'Connor E."/>
            <person name="Balint B."/>
            <person name="Krizsan K."/>
            <person name="Kiss B."/>
            <person name="Hess J."/>
            <person name="Varga T."/>
            <person name="Slot J."/>
            <person name="Riley R."/>
            <person name="Boka B."/>
            <person name="Rigling D."/>
            <person name="Barry K."/>
            <person name="Lee J."/>
            <person name="Mihaltcheva S."/>
            <person name="LaButti K."/>
            <person name="Lipzen A."/>
            <person name="Waldron R."/>
            <person name="Moloney N.M."/>
            <person name="Sperisen C."/>
            <person name="Kredics L."/>
            <person name="Vagvoelgyi C."/>
            <person name="Patrignani A."/>
            <person name="Fitzpatrick D."/>
            <person name="Nagy I."/>
            <person name="Doyle S."/>
            <person name="Anderson J.B."/>
            <person name="Grigoriev I.V."/>
            <person name="Gueldener U."/>
            <person name="Muensterkoetter M."/>
            <person name="Nagy L.G."/>
        </authorList>
    </citation>
    <scope>NUCLEOTIDE SEQUENCE [LARGE SCALE GENOMIC DNA]</scope>
    <source>
        <strain evidence="4">Ar21-2</strain>
    </source>
</reference>
<dbReference type="OrthoDB" id="9971254at2759"/>
<feature type="domain" description="DUF5648" evidence="2">
    <location>
        <begin position="35"/>
        <end position="166"/>
    </location>
</feature>
<protein>
    <recommendedName>
        <fullName evidence="2">DUF5648 domain-containing protein</fullName>
    </recommendedName>
</protein>
<evidence type="ECO:0000313" key="3">
    <source>
        <dbReference type="EMBL" id="PBK89934.1"/>
    </source>
</evidence>
<organism evidence="3 4">
    <name type="scientific">Armillaria gallica</name>
    <name type="common">Bulbous honey fungus</name>
    <name type="synonym">Armillaria bulbosa</name>
    <dbReference type="NCBI Taxonomy" id="47427"/>
    <lineage>
        <taxon>Eukaryota</taxon>
        <taxon>Fungi</taxon>
        <taxon>Dikarya</taxon>
        <taxon>Basidiomycota</taxon>
        <taxon>Agaricomycotina</taxon>
        <taxon>Agaricomycetes</taxon>
        <taxon>Agaricomycetidae</taxon>
        <taxon>Agaricales</taxon>
        <taxon>Marasmiineae</taxon>
        <taxon>Physalacriaceae</taxon>
        <taxon>Armillaria</taxon>
    </lineage>
</organism>
<feature type="chain" id="PRO_5013695597" description="DUF5648 domain-containing protein" evidence="1">
    <location>
        <begin position="21"/>
        <end position="169"/>
    </location>
</feature>
<feature type="signal peptide" evidence="1">
    <location>
        <begin position="1"/>
        <end position="20"/>
    </location>
</feature>
<accession>A0A2H3D837</accession>